<dbReference type="EMBL" id="CM042014">
    <property type="protein sequence ID" value="KAI3721831.1"/>
    <property type="molecule type" value="Genomic_DNA"/>
</dbReference>
<dbReference type="Proteomes" id="UP001055811">
    <property type="component" value="Linkage Group LG06"/>
</dbReference>
<reference evidence="2" key="1">
    <citation type="journal article" date="2022" name="Mol. Ecol. Resour.">
        <title>The genomes of chicory, endive, great burdock and yacon provide insights into Asteraceae palaeo-polyploidization history and plant inulin production.</title>
        <authorList>
            <person name="Fan W."/>
            <person name="Wang S."/>
            <person name="Wang H."/>
            <person name="Wang A."/>
            <person name="Jiang F."/>
            <person name="Liu H."/>
            <person name="Zhao H."/>
            <person name="Xu D."/>
            <person name="Zhang Y."/>
        </authorList>
    </citation>
    <scope>NUCLEOTIDE SEQUENCE [LARGE SCALE GENOMIC DNA]</scope>
    <source>
        <strain evidence="2">cv. Punajuju</strain>
    </source>
</reference>
<sequence length="89" mass="10003">MKSRGDQTPQLKNGVVTRVGGGQDDANKLHITPGVGPWTLPTNKMNLEDRDLVWHVNGGIKLSRMYTTIAQLQTSYISKENFYRVNAHH</sequence>
<protein>
    <submittedName>
        <fullName evidence="1">Uncharacterized protein</fullName>
    </submittedName>
</protein>
<accession>A0ACB9BIQ6</accession>
<evidence type="ECO:0000313" key="2">
    <source>
        <dbReference type="Proteomes" id="UP001055811"/>
    </source>
</evidence>
<gene>
    <name evidence="1" type="ORF">L2E82_32850</name>
</gene>
<evidence type="ECO:0000313" key="1">
    <source>
        <dbReference type="EMBL" id="KAI3721831.1"/>
    </source>
</evidence>
<organism evidence="1 2">
    <name type="scientific">Cichorium intybus</name>
    <name type="common">Chicory</name>
    <dbReference type="NCBI Taxonomy" id="13427"/>
    <lineage>
        <taxon>Eukaryota</taxon>
        <taxon>Viridiplantae</taxon>
        <taxon>Streptophyta</taxon>
        <taxon>Embryophyta</taxon>
        <taxon>Tracheophyta</taxon>
        <taxon>Spermatophyta</taxon>
        <taxon>Magnoliopsida</taxon>
        <taxon>eudicotyledons</taxon>
        <taxon>Gunneridae</taxon>
        <taxon>Pentapetalae</taxon>
        <taxon>asterids</taxon>
        <taxon>campanulids</taxon>
        <taxon>Asterales</taxon>
        <taxon>Asteraceae</taxon>
        <taxon>Cichorioideae</taxon>
        <taxon>Cichorieae</taxon>
        <taxon>Cichoriinae</taxon>
        <taxon>Cichorium</taxon>
    </lineage>
</organism>
<name>A0ACB9BIQ6_CICIN</name>
<reference evidence="1 2" key="2">
    <citation type="journal article" date="2022" name="Mol. Ecol. Resour.">
        <title>The genomes of chicory, endive, great burdock and yacon provide insights into Asteraceae paleo-polyploidization history and plant inulin production.</title>
        <authorList>
            <person name="Fan W."/>
            <person name="Wang S."/>
            <person name="Wang H."/>
            <person name="Wang A."/>
            <person name="Jiang F."/>
            <person name="Liu H."/>
            <person name="Zhao H."/>
            <person name="Xu D."/>
            <person name="Zhang Y."/>
        </authorList>
    </citation>
    <scope>NUCLEOTIDE SEQUENCE [LARGE SCALE GENOMIC DNA]</scope>
    <source>
        <strain evidence="2">cv. Punajuju</strain>
        <tissue evidence="1">Leaves</tissue>
    </source>
</reference>
<comment type="caution">
    <text evidence="1">The sequence shown here is derived from an EMBL/GenBank/DDBJ whole genome shotgun (WGS) entry which is preliminary data.</text>
</comment>
<keyword evidence="2" id="KW-1185">Reference proteome</keyword>
<proteinExistence type="predicted"/>